<evidence type="ECO:0000259" key="2">
    <source>
        <dbReference type="Pfam" id="PF05651"/>
    </source>
</evidence>
<dbReference type="PANTHER" id="PTHR33744">
    <property type="entry name" value="CARBOHYDRATE DIACID REGULATOR"/>
    <property type="match status" value="1"/>
</dbReference>
<dbReference type="Pfam" id="PF13556">
    <property type="entry name" value="HTH_30"/>
    <property type="match status" value="1"/>
</dbReference>
<keyword evidence="1" id="KW-1133">Transmembrane helix</keyword>
<evidence type="ECO:0008006" key="6">
    <source>
        <dbReference type="Google" id="ProtNLM"/>
    </source>
</evidence>
<evidence type="ECO:0000259" key="3">
    <source>
        <dbReference type="Pfam" id="PF13556"/>
    </source>
</evidence>
<evidence type="ECO:0000313" key="4">
    <source>
        <dbReference type="EMBL" id="ARU18528.1"/>
    </source>
</evidence>
<keyword evidence="1" id="KW-0472">Membrane</keyword>
<evidence type="ECO:0000256" key="1">
    <source>
        <dbReference type="SAM" id="Phobius"/>
    </source>
</evidence>
<feature type="domain" description="PucR C-terminal helix-turn-helix" evidence="3">
    <location>
        <begin position="321"/>
        <end position="376"/>
    </location>
</feature>
<feature type="transmembrane region" description="Helical" evidence="1">
    <location>
        <begin position="6"/>
        <end position="29"/>
    </location>
</feature>
<proteinExistence type="predicted"/>
<organism evidence="4 5">
    <name type="scientific">Ligilactobacillus salivarius</name>
    <dbReference type="NCBI Taxonomy" id="1624"/>
    <lineage>
        <taxon>Bacteria</taxon>
        <taxon>Bacillati</taxon>
        <taxon>Bacillota</taxon>
        <taxon>Bacilli</taxon>
        <taxon>Lactobacillales</taxon>
        <taxon>Lactobacillaceae</taxon>
        <taxon>Ligilactobacillus</taxon>
    </lineage>
</organism>
<dbReference type="PANTHER" id="PTHR33744:SF15">
    <property type="entry name" value="CARBOHYDRATE DIACID REGULATOR"/>
    <property type="match status" value="1"/>
</dbReference>
<dbReference type="InterPro" id="IPR008599">
    <property type="entry name" value="Diacid_rec"/>
</dbReference>
<sequence length="387" mass="44069">MCTCTINKFIFCAFYLSMLFVIIYTNTFAKEMDAVTMKLSSRLAQSIVDNTMKQIPYNVNIMDENGYIIASGDKNRINTLHVGAVEAIKRRKTLPMTDEVGSYGQPGINMPLIFDGKVVGVIGITGKPQTVTPLASLLKMTAELLLEQAEQNKNEVKYENSLNSFLYQWSQVTDDINKNTGLLLEADNLKIDISKPRNVIAIQCPPEVIKQFRIDSADLSLPITANTVLIFTYLPSTIARCIELCKKKEFNIGIGDSTTSIGISVNQALRTLELSKIFINENYIYYKDIKFIDSILNSNIYSDKIISNFRQLEDSDTGKELIETIYQYIKNDGNVVKTSNVLHIHRNSLNHRLLRIHEIFNLDPRKTVDLFKLYLGYIYFTYYSYKS</sequence>
<keyword evidence="1" id="KW-0812">Transmembrane</keyword>
<dbReference type="InterPro" id="IPR025736">
    <property type="entry name" value="PucR_C-HTH_dom"/>
</dbReference>
<gene>
    <name evidence="4" type="ORF">B7R82_00255</name>
</gene>
<name>A0A1Y0F5I2_9LACO</name>
<dbReference type="InterPro" id="IPR042070">
    <property type="entry name" value="PucR_C-HTH_sf"/>
</dbReference>
<dbReference type="Proteomes" id="UP000195378">
    <property type="component" value="Chromosome"/>
</dbReference>
<dbReference type="EMBL" id="CP020858">
    <property type="protein sequence ID" value="ARU18528.1"/>
    <property type="molecule type" value="Genomic_DNA"/>
</dbReference>
<protein>
    <recommendedName>
        <fullName evidence="6">Carbohydrate diacid regulator</fullName>
    </recommendedName>
</protein>
<evidence type="ECO:0000313" key="5">
    <source>
        <dbReference type="Proteomes" id="UP000195378"/>
    </source>
</evidence>
<dbReference type="Pfam" id="PF05651">
    <property type="entry name" value="Diacid_rec"/>
    <property type="match status" value="1"/>
</dbReference>
<dbReference type="Gene3D" id="1.10.10.2840">
    <property type="entry name" value="PucR C-terminal helix-turn-helix domain"/>
    <property type="match status" value="1"/>
</dbReference>
<accession>A0A1Y0F5I2</accession>
<dbReference type="InterPro" id="IPR051448">
    <property type="entry name" value="CdaR-like_regulators"/>
</dbReference>
<dbReference type="AlphaFoldDB" id="A0A1Y0F5I2"/>
<feature type="domain" description="Putative sugar diacid recognition" evidence="2">
    <location>
        <begin position="39"/>
        <end position="169"/>
    </location>
</feature>
<reference evidence="4 5" key="1">
    <citation type="submission" date="2017-04" db="EMBL/GenBank/DDBJ databases">
        <title>Complete genome sequence of Lactobacillus salivarius ZLS006, a probiotic strain isolated from healthy piglet.</title>
        <authorList>
            <person name="Zhang D."/>
        </authorList>
    </citation>
    <scope>NUCLEOTIDE SEQUENCE [LARGE SCALE GENOMIC DNA]</scope>
    <source>
        <strain evidence="4 5">ZLS006</strain>
    </source>
</reference>